<keyword evidence="2" id="KW-0732">Signal</keyword>
<accession>A0ABS8NJB1</accession>
<comment type="caution">
    <text evidence="3">The sequence shown here is derived from an EMBL/GenBank/DDBJ whole genome shotgun (WGS) entry which is preliminary data.</text>
</comment>
<evidence type="ECO:0000313" key="3">
    <source>
        <dbReference type="EMBL" id="MCC9643647.1"/>
    </source>
</evidence>
<keyword evidence="1" id="KW-1133">Transmembrane helix</keyword>
<reference evidence="3" key="1">
    <citation type="submission" date="2021-11" db="EMBL/GenBank/DDBJ databases">
        <title>Genome sequence.</title>
        <authorList>
            <person name="Sun Q."/>
        </authorList>
    </citation>
    <scope>NUCLEOTIDE SEQUENCE</scope>
    <source>
        <strain evidence="3">JC740</strain>
    </source>
</reference>
<dbReference type="RefSeq" id="WP_230274601.1">
    <property type="nucleotide sequence ID" value="NZ_JAJKFW010000025.1"/>
</dbReference>
<keyword evidence="1" id="KW-0812">Transmembrane</keyword>
<feature type="transmembrane region" description="Helical" evidence="1">
    <location>
        <begin position="486"/>
        <end position="507"/>
    </location>
</feature>
<name>A0ABS8NJB1_9BACT</name>
<evidence type="ECO:0000256" key="1">
    <source>
        <dbReference type="SAM" id="Phobius"/>
    </source>
</evidence>
<evidence type="ECO:0000313" key="4">
    <source>
        <dbReference type="Proteomes" id="UP001430306"/>
    </source>
</evidence>
<sequence length="781" mass="87491">MSRRRRLRIPTFLLATINILFLCADFAAAQPPGGLQPTGFWTFDGSNLTTFPRGANRLGYMVSVGTSSPLIAETQRVEIGFVSTTGPTTADRNFLVRLTPLAEGHSPPQAALEVELPFRVPQNTTQKTFVRHVPKTSFGNHYEVELFENGRSVTNAAFEIGSPIPRRRTLSSVNAAELRWKLVWVKSSKDLDIQKQSLDALIESTAIQNWDTDALRASFSTATQSGRINEPSIYTEPFAPSDLPKDWRAWLPFDAVVFHLDDYLQYQQEQPPWWKPLNEWVNSGGCILIRGMLPGQIAQTKASFDAPSELEPKEIDQLAAASLESLHSDAANFSRRWQVNQQINQNLAELDTNGQTAALTIESLQRKLASAFGYSASRVPLGTKQGMAAYKQLAGVIVLLPAREELEPMEVIDWRTTQSLLNFHRFRLLRRGVEPMMGSQRFYDWVIPGVSQPPVYSFMGFLGLFVILVGPIAYRKTTCSGRSYLMFLIAPVLAIATTLAMLTYGVVADGFGTRLRARQITWVAPNGDAMSRTRSTYFAGIRPSDGMHFPANAAVTVFPDNDERSWEDRTNDRFELRGQVTVTEDDIHFNSRLLPSRQQKQFVVLQPRRQFGTVRITDDSEEKKNRASVQIRSDCELPLETILLRDRVGAFFTAENVQPGQATTASQVSQLDASKMLGEWYKREWLISSKTTRTSDSANQAQRRRMLTETFDLINSLRSTTNMTSAPNDGLFENELQQRMQLGKSLPNQSFIAIADLSDDVPAIEGISIADSIHFIMGEMP</sequence>
<feature type="chain" id="PRO_5047370479" evidence="2">
    <location>
        <begin position="30"/>
        <end position="781"/>
    </location>
</feature>
<feature type="transmembrane region" description="Helical" evidence="1">
    <location>
        <begin position="455"/>
        <end position="474"/>
    </location>
</feature>
<feature type="signal peptide" evidence="2">
    <location>
        <begin position="1"/>
        <end position="29"/>
    </location>
</feature>
<keyword evidence="4" id="KW-1185">Reference proteome</keyword>
<proteinExistence type="predicted"/>
<keyword evidence="1" id="KW-0472">Membrane</keyword>
<dbReference type="Proteomes" id="UP001430306">
    <property type="component" value="Unassembled WGS sequence"/>
</dbReference>
<evidence type="ECO:0000256" key="2">
    <source>
        <dbReference type="SAM" id="SignalP"/>
    </source>
</evidence>
<gene>
    <name evidence="3" type="ORF">LOC71_15280</name>
</gene>
<organism evidence="3 4">
    <name type="scientific">Rhodopirellula halodulae</name>
    <dbReference type="NCBI Taxonomy" id="2894198"/>
    <lineage>
        <taxon>Bacteria</taxon>
        <taxon>Pseudomonadati</taxon>
        <taxon>Planctomycetota</taxon>
        <taxon>Planctomycetia</taxon>
        <taxon>Pirellulales</taxon>
        <taxon>Pirellulaceae</taxon>
        <taxon>Rhodopirellula</taxon>
    </lineage>
</organism>
<dbReference type="EMBL" id="JAJKFW010000025">
    <property type="protein sequence ID" value="MCC9643647.1"/>
    <property type="molecule type" value="Genomic_DNA"/>
</dbReference>
<protein>
    <submittedName>
        <fullName evidence="3">Uncharacterized protein</fullName>
    </submittedName>
</protein>